<dbReference type="UniPathway" id="UPA01057">
    <property type="reaction ID" value="UER00164"/>
</dbReference>
<reference evidence="11" key="1">
    <citation type="submission" date="2015-07" db="EMBL/GenBank/DDBJ databases">
        <title>Lactobacillus ginsenosidimutans/EMML 3141/ whole genome sequencing.</title>
        <authorList>
            <person name="Kim M.K."/>
            <person name="Im W.-T."/>
            <person name="Srinivasan S."/>
            <person name="Lee J.-J."/>
        </authorList>
    </citation>
    <scope>NUCLEOTIDE SEQUENCE [LARGE SCALE GENOMIC DNA]</scope>
    <source>
        <strain evidence="11">EMML 3041</strain>
    </source>
</reference>
<keyword evidence="3 6" id="KW-0460">Magnesium</keyword>
<organism evidence="10 11">
    <name type="scientific">Companilactobacillus ginsenosidimutans</name>
    <dbReference type="NCBI Taxonomy" id="1007676"/>
    <lineage>
        <taxon>Bacteria</taxon>
        <taxon>Bacillati</taxon>
        <taxon>Bacillota</taxon>
        <taxon>Bacilli</taxon>
        <taxon>Lactobacillales</taxon>
        <taxon>Lactobacillaceae</taxon>
        <taxon>Companilactobacillus</taxon>
    </lineage>
</organism>
<dbReference type="GO" id="GO:0030145">
    <property type="term" value="F:manganese ion binding"/>
    <property type="evidence" value="ECO:0007669"/>
    <property type="project" value="UniProtKB-UniRule"/>
</dbReference>
<dbReference type="SUPFAM" id="SSF52518">
    <property type="entry name" value="Thiamin diphosphate-binding fold (THDP-binding)"/>
    <property type="match status" value="2"/>
</dbReference>
<evidence type="ECO:0000259" key="7">
    <source>
        <dbReference type="Pfam" id="PF02775"/>
    </source>
</evidence>
<dbReference type="CDD" id="cd07037">
    <property type="entry name" value="TPP_PYR_MenD"/>
    <property type="match status" value="1"/>
</dbReference>
<dbReference type="AlphaFoldDB" id="A0A0H4QYD6"/>
<comment type="pathway">
    <text evidence="6">Quinol/quinone metabolism; 1,4-dihydroxy-2-naphthoate biosynthesis; 1,4-dihydroxy-2-naphthoate from chorismate: step 2/7.</text>
</comment>
<dbReference type="PATRIC" id="fig|1007676.4.peg.456"/>
<evidence type="ECO:0000259" key="9">
    <source>
        <dbReference type="Pfam" id="PF16582"/>
    </source>
</evidence>
<dbReference type="HAMAP" id="MF_01659">
    <property type="entry name" value="MenD"/>
    <property type="match status" value="1"/>
</dbReference>
<comment type="similarity">
    <text evidence="6">Belongs to the TPP enzyme family. MenD subfamily.</text>
</comment>
<evidence type="ECO:0000256" key="3">
    <source>
        <dbReference type="ARBA" id="ARBA00022842"/>
    </source>
</evidence>
<comment type="cofactor">
    <cofactor evidence="6">
        <name>Mg(2+)</name>
        <dbReference type="ChEBI" id="CHEBI:18420"/>
    </cofactor>
    <cofactor evidence="6">
        <name>Mn(2+)</name>
        <dbReference type="ChEBI" id="CHEBI:29035"/>
    </cofactor>
</comment>
<proteinExistence type="inferred from homology"/>
<dbReference type="RefSeq" id="WP_048702894.1">
    <property type="nucleotide sequence ID" value="NZ_CP012034.1"/>
</dbReference>
<dbReference type="Pfam" id="PF02775">
    <property type="entry name" value="TPP_enzyme_C"/>
    <property type="match status" value="1"/>
</dbReference>
<keyword evidence="5 6" id="KW-0464">Manganese</keyword>
<protein>
    <recommendedName>
        <fullName evidence="6">2-succinyl-5-enolpyruvyl-6-hydroxy-3-cyclohexene-1-carboxylate synthase</fullName>
        <shortName evidence="6">SEPHCHC synthase</shortName>
        <ecNumber evidence="6">2.2.1.9</ecNumber>
    </recommendedName>
    <alternativeName>
        <fullName evidence="6">Menaquinone biosynthesis protein MenD</fullName>
    </alternativeName>
</protein>
<dbReference type="STRING" id="1007676.ABM34_02195"/>
<keyword evidence="11" id="KW-1185">Reference proteome</keyword>
<evidence type="ECO:0000256" key="6">
    <source>
        <dbReference type="HAMAP-Rule" id="MF_01659"/>
    </source>
</evidence>
<dbReference type="PIRSF" id="PIRSF004983">
    <property type="entry name" value="MenD"/>
    <property type="match status" value="1"/>
</dbReference>
<dbReference type="InterPro" id="IPR004433">
    <property type="entry name" value="MenaQ_synth_MenD"/>
</dbReference>
<gene>
    <name evidence="6" type="primary">menD</name>
    <name evidence="10" type="ORF">ABM34_02195</name>
</gene>
<dbReference type="InterPro" id="IPR012001">
    <property type="entry name" value="Thiamin_PyroP_enz_TPP-bd_dom"/>
</dbReference>
<evidence type="ECO:0000313" key="10">
    <source>
        <dbReference type="EMBL" id="AKP66480.1"/>
    </source>
</evidence>
<dbReference type="Pfam" id="PF02776">
    <property type="entry name" value="TPP_enzyme_N"/>
    <property type="match status" value="1"/>
</dbReference>
<comment type="cofactor">
    <cofactor evidence="6">
        <name>thiamine diphosphate</name>
        <dbReference type="ChEBI" id="CHEBI:58937"/>
    </cofactor>
    <text evidence="6">Binds 1 thiamine pyrophosphate per subunit.</text>
</comment>
<accession>A0A0H4QYD6</accession>
<dbReference type="InterPro" id="IPR029061">
    <property type="entry name" value="THDP-binding"/>
</dbReference>
<evidence type="ECO:0000256" key="2">
    <source>
        <dbReference type="ARBA" id="ARBA00022723"/>
    </source>
</evidence>
<dbReference type="GO" id="GO:0009234">
    <property type="term" value="P:menaquinone biosynthetic process"/>
    <property type="evidence" value="ECO:0007669"/>
    <property type="project" value="UniProtKB-UniRule"/>
</dbReference>
<dbReference type="Gene3D" id="3.40.50.970">
    <property type="match status" value="2"/>
</dbReference>
<evidence type="ECO:0000259" key="8">
    <source>
        <dbReference type="Pfam" id="PF02776"/>
    </source>
</evidence>
<evidence type="ECO:0000313" key="11">
    <source>
        <dbReference type="Proteomes" id="UP000036106"/>
    </source>
</evidence>
<dbReference type="PANTHER" id="PTHR42916:SF1">
    <property type="entry name" value="PROTEIN PHYLLO, CHLOROPLASTIC"/>
    <property type="match status" value="1"/>
</dbReference>
<feature type="domain" description="Thiamine pyrophosphate enzyme N-terminal TPP-binding" evidence="8">
    <location>
        <begin position="14"/>
        <end position="126"/>
    </location>
</feature>
<keyword evidence="1 6" id="KW-0808">Transferase</keyword>
<keyword evidence="2 6" id="KW-0479">Metal-binding</keyword>
<keyword evidence="4 6" id="KW-0786">Thiamine pyrophosphate</keyword>
<comment type="catalytic activity">
    <reaction evidence="6">
        <text>isochorismate + 2-oxoglutarate + H(+) = 5-enolpyruvoyl-6-hydroxy-2-succinyl-cyclohex-3-ene-1-carboxylate + CO2</text>
        <dbReference type="Rhea" id="RHEA:25593"/>
        <dbReference type="ChEBI" id="CHEBI:15378"/>
        <dbReference type="ChEBI" id="CHEBI:16526"/>
        <dbReference type="ChEBI" id="CHEBI:16810"/>
        <dbReference type="ChEBI" id="CHEBI:29780"/>
        <dbReference type="ChEBI" id="CHEBI:58818"/>
        <dbReference type="EC" id="2.2.1.9"/>
    </reaction>
</comment>
<dbReference type="GO" id="GO:0070204">
    <property type="term" value="F:2-succinyl-5-enolpyruvyl-6-hydroxy-3-cyclohexene-1-carboxylic-acid synthase activity"/>
    <property type="evidence" value="ECO:0007669"/>
    <property type="project" value="UniProtKB-UniRule"/>
</dbReference>
<dbReference type="Proteomes" id="UP000036106">
    <property type="component" value="Chromosome"/>
</dbReference>
<dbReference type="NCBIfam" id="TIGR00173">
    <property type="entry name" value="menD"/>
    <property type="match status" value="1"/>
</dbReference>
<dbReference type="Pfam" id="PF16582">
    <property type="entry name" value="TPP_enzyme_M_2"/>
    <property type="match status" value="1"/>
</dbReference>
<evidence type="ECO:0000256" key="1">
    <source>
        <dbReference type="ARBA" id="ARBA00022679"/>
    </source>
</evidence>
<dbReference type="InterPro" id="IPR011766">
    <property type="entry name" value="TPP_enzyme_TPP-bd"/>
</dbReference>
<dbReference type="EC" id="2.2.1.9" evidence="6"/>
<comment type="pathway">
    <text evidence="6">Quinol/quinone metabolism; menaquinone biosynthesis.</text>
</comment>
<dbReference type="KEGG" id="lgn:ABM34_02195"/>
<dbReference type="InterPro" id="IPR032264">
    <property type="entry name" value="MenD_middle"/>
</dbReference>
<dbReference type="GO" id="GO:0000287">
    <property type="term" value="F:magnesium ion binding"/>
    <property type="evidence" value="ECO:0007669"/>
    <property type="project" value="UniProtKB-UniRule"/>
</dbReference>
<feature type="domain" description="Thiamine pyrophosphate enzyme TPP-binding" evidence="7">
    <location>
        <begin position="423"/>
        <end position="531"/>
    </location>
</feature>
<dbReference type="EMBL" id="CP012034">
    <property type="protein sequence ID" value="AKP66480.1"/>
    <property type="molecule type" value="Genomic_DNA"/>
</dbReference>
<sequence>MNEVMTKNIKIFLMSLISQNVKNFVISPGSRSTPVVILLAEIAKNNSDIKLYIDVDERSASFLGIGLSKKLHLPVALICTSGTAATEYSSAVAEAKLSKIPLIVVTTDRPMELSDIGAPQAINQQNLYGENTKSFVNLNLQDEGLEVSKYVEFETQRIAMSAVHEPVGPIQINLPLRKPLMPNLDTDDPSINKIQSLVKRADVGVDWLKKFNNKKVLIIAGPESNNYHNQLIKLATEKRIPLISDILSNTRDDSEYVVNNFDLISKKMNPKNLSEYQPDVILKFGGTLVSAPISNWLSSLNSQTTVVNINNTELNDYTLSTNAIIDGSEVDVIDAINKLDFKTDVYYSQEILKLDQKAESIKNKLIEQNFSEMSVAQVMDESVEPDSNIFLSNSMPVRDFENYYFGTQNRNIYCNRGANGIDGVTSSAMGVAIDFLHNYLVIGDLAFFHDMNGLMMAKRYNIPITIVVVNNNGGGIFSFLPQAKADEYFETLFGTPQNIKIKNVANLYDFEYLRVESENEFKKALSDSSKQKIIEVVSSRPDNVANHKLLEKQFGEGIDKYVETNR</sequence>
<name>A0A0H4QYD6_9LACO</name>
<dbReference type="PANTHER" id="PTHR42916">
    <property type="entry name" value="2-SUCCINYL-5-ENOLPYRUVYL-6-HYDROXY-3-CYCLOHEXENE-1-CARBOXYLATE SYNTHASE"/>
    <property type="match status" value="1"/>
</dbReference>
<comment type="subunit">
    <text evidence="6">Homodimer.</text>
</comment>
<dbReference type="GO" id="GO:0030976">
    <property type="term" value="F:thiamine pyrophosphate binding"/>
    <property type="evidence" value="ECO:0007669"/>
    <property type="project" value="UniProtKB-UniRule"/>
</dbReference>
<dbReference type="Gene3D" id="3.40.50.1220">
    <property type="entry name" value="TPP-binding domain"/>
    <property type="match status" value="1"/>
</dbReference>
<evidence type="ECO:0000256" key="5">
    <source>
        <dbReference type="ARBA" id="ARBA00023211"/>
    </source>
</evidence>
<dbReference type="UniPathway" id="UPA00079"/>
<comment type="function">
    <text evidence="6">Catalyzes the thiamine diphosphate-dependent decarboxylation of 2-oxoglutarate and the subsequent addition of the resulting succinic semialdehyde-thiamine pyrophosphate anion to isochorismate to yield 2-succinyl-5-enolpyruvyl-6-hydroxy-3-cyclohexene-1-carboxylate (SEPHCHC).</text>
</comment>
<dbReference type="OrthoDB" id="9791859at2"/>
<feature type="domain" description="Menaquinone biosynthesis protein MenD middle" evidence="9">
    <location>
        <begin position="206"/>
        <end position="391"/>
    </location>
</feature>
<dbReference type="CDD" id="cd02009">
    <property type="entry name" value="TPP_SHCHC_synthase"/>
    <property type="match status" value="1"/>
</dbReference>
<keyword evidence="6" id="KW-0474">Menaquinone biosynthesis</keyword>
<evidence type="ECO:0000256" key="4">
    <source>
        <dbReference type="ARBA" id="ARBA00023052"/>
    </source>
</evidence>